<dbReference type="InterPro" id="IPR046484">
    <property type="entry name" value="DUF6577"/>
</dbReference>
<keyword evidence="2" id="KW-1185">Reference proteome</keyword>
<protein>
    <submittedName>
        <fullName evidence="1">Uncharacterized protein</fullName>
    </submittedName>
</protein>
<dbReference type="Proteomes" id="UP000245370">
    <property type="component" value="Unassembled WGS sequence"/>
</dbReference>
<accession>A0A2U2XHH0</accession>
<dbReference type="AlphaFoldDB" id="A0A2U2XHH0"/>
<reference evidence="1 2" key="1">
    <citation type="submission" date="2018-05" db="EMBL/GenBank/DDBJ databases">
        <title>Brumimicrobium oceani sp. nov., isolated from coastal sediment.</title>
        <authorList>
            <person name="Kou Y."/>
        </authorList>
    </citation>
    <scope>NUCLEOTIDE SEQUENCE [LARGE SCALE GENOMIC DNA]</scope>
    <source>
        <strain evidence="1 2">C305</strain>
    </source>
</reference>
<organism evidence="1 2">
    <name type="scientific">Brumimicrobium oceani</name>
    <dbReference type="NCBI Taxonomy" id="2100725"/>
    <lineage>
        <taxon>Bacteria</taxon>
        <taxon>Pseudomonadati</taxon>
        <taxon>Bacteroidota</taxon>
        <taxon>Flavobacteriia</taxon>
        <taxon>Flavobacteriales</taxon>
        <taxon>Crocinitomicaceae</taxon>
        <taxon>Brumimicrobium</taxon>
    </lineage>
</organism>
<sequence length="245" mass="28754">MENNTLHIDQLKSSFNKIDKITIQDLFDFYNQFEDSIKRTTIDWRIHQLTEKGILHRISRGVYSVSEREVEKFEPEVSQSLKQLSRMVLKKFPFIDVCLWSTRWLNEFMLHQPGKFYTILEVENDAMEAVFYELSAKRKDVFLNPSEEIMNKYVINAKEPILIIKLVTEAPTTKVGSVKTSTLEKILVDIQCEPAVYATFQGAEMNNIYQNAFEKYHLNEVGMLRYAKRRGRKEKIKTLIGSLEK</sequence>
<dbReference type="Pfam" id="PF20217">
    <property type="entry name" value="DUF6577"/>
    <property type="match status" value="1"/>
</dbReference>
<evidence type="ECO:0000313" key="2">
    <source>
        <dbReference type="Proteomes" id="UP000245370"/>
    </source>
</evidence>
<gene>
    <name evidence="1" type="ORF">DIT68_01480</name>
</gene>
<dbReference type="EMBL" id="QFRJ01000001">
    <property type="protein sequence ID" value="PWH87242.1"/>
    <property type="molecule type" value="Genomic_DNA"/>
</dbReference>
<reference evidence="1 2" key="2">
    <citation type="submission" date="2018-05" db="EMBL/GenBank/DDBJ databases">
        <authorList>
            <person name="Lanie J.A."/>
            <person name="Ng W.-L."/>
            <person name="Kazmierczak K.M."/>
            <person name="Andrzejewski T.M."/>
            <person name="Davidsen T.M."/>
            <person name="Wayne K.J."/>
            <person name="Tettelin H."/>
            <person name="Glass J.I."/>
            <person name="Rusch D."/>
            <person name="Podicherti R."/>
            <person name="Tsui H.-C.T."/>
            <person name="Winkler M.E."/>
        </authorList>
    </citation>
    <scope>NUCLEOTIDE SEQUENCE [LARGE SCALE GENOMIC DNA]</scope>
    <source>
        <strain evidence="1 2">C305</strain>
    </source>
</reference>
<evidence type="ECO:0000313" key="1">
    <source>
        <dbReference type="EMBL" id="PWH87242.1"/>
    </source>
</evidence>
<dbReference type="OrthoDB" id="594275at2"/>
<name>A0A2U2XHH0_9FLAO</name>
<proteinExistence type="predicted"/>
<comment type="caution">
    <text evidence="1">The sequence shown here is derived from an EMBL/GenBank/DDBJ whole genome shotgun (WGS) entry which is preliminary data.</text>
</comment>